<feature type="transmembrane region" description="Helical" evidence="6">
    <location>
        <begin position="81"/>
        <end position="101"/>
    </location>
</feature>
<dbReference type="EMBL" id="JBHDIY010000002">
    <property type="protein sequence ID" value="MFL4468670.1"/>
    <property type="molecule type" value="Genomic_DNA"/>
</dbReference>
<keyword evidence="2" id="KW-1003">Cell membrane</keyword>
<keyword evidence="4 6" id="KW-1133">Transmembrane helix</keyword>
<name>A0ABW8UNI0_9RHOB</name>
<evidence type="ECO:0000313" key="8">
    <source>
        <dbReference type="Proteomes" id="UP001627408"/>
    </source>
</evidence>
<dbReference type="PANTHER" id="PTHR10010:SF46">
    <property type="entry name" value="SODIUM-DEPENDENT PHOSPHATE TRANSPORT PROTEIN 2B"/>
    <property type="match status" value="1"/>
</dbReference>
<dbReference type="RefSeq" id="WP_407590406.1">
    <property type="nucleotide sequence ID" value="NZ_JBHDIY010000002.1"/>
</dbReference>
<feature type="transmembrane region" description="Helical" evidence="6">
    <location>
        <begin position="281"/>
        <end position="302"/>
    </location>
</feature>
<protein>
    <submittedName>
        <fullName evidence="7">Na/Pi cotransporter family protein</fullName>
    </submittedName>
</protein>
<keyword evidence="5 6" id="KW-0472">Membrane</keyword>
<feature type="transmembrane region" description="Helical" evidence="6">
    <location>
        <begin position="172"/>
        <end position="197"/>
    </location>
</feature>
<evidence type="ECO:0000256" key="3">
    <source>
        <dbReference type="ARBA" id="ARBA00022692"/>
    </source>
</evidence>
<comment type="caution">
    <text evidence="7">The sequence shown here is derived from an EMBL/GenBank/DDBJ whole genome shotgun (WGS) entry which is preliminary data.</text>
</comment>
<comment type="subcellular location">
    <subcellularLocation>
        <location evidence="1">Cell membrane</location>
        <topology evidence="1">Multi-pass membrane protein</topology>
    </subcellularLocation>
</comment>
<proteinExistence type="predicted"/>
<accession>A0ABW8UNI0</accession>
<dbReference type="Pfam" id="PF02690">
    <property type="entry name" value="Na_Pi_cotrans"/>
    <property type="match status" value="1"/>
</dbReference>
<gene>
    <name evidence="7" type="ORF">ACERZ8_01810</name>
</gene>
<sequence>MIQILIHIAGAAALLIWAVRLVRTGVERGFAAPMRIWMRHSAKNRFLAAGTGMAAAVLLQSSTAVAVLVSNFVSKGGLATATGLAILLGADVGSAVVTQLLMVRQPVLIPLLLLIGVTIFLRGEGGNTRQIGRIMIGLALIFVSLDMIRAATEPMLSNPGTQAVMAYLGRDLLTAFVIGAIFAWGVHSSVAAVLLFVTLAGQSILPAPAAAAMILGANLGGGFIAYVLTYSAPLASRQMVMANLILRGGGAALAVLVVNAVPDLLTQLGTAPARQAINLHLAFNLALALAALPFVGPITALLSHVMTEKPNADVALSITSALDPALLDRPQRAIDCTARELLGMGQKIEQMLVAVEPLYDQWNAATANVIADQDKLIKQTHLDIKLYLARLAQKGMDEDLSRRSMELASISSSLDSASDAIARIMLDLARRLDTQRLQFSPQGREEIRDFADRVQSNVQLALNVMMNQNPAEARELVAAKEKVRKVEQKLQRSHIGRLREGLAESIETSNIHQETLRALKQINTAFSMVGHPILLKSGDLLKSRLA</sequence>
<evidence type="ECO:0000256" key="1">
    <source>
        <dbReference type="ARBA" id="ARBA00004651"/>
    </source>
</evidence>
<feature type="transmembrane region" description="Helical" evidence="6">
    <location>
        <begin position="209"/>
        <end position="228"/>
    </location>
</feature>
<keyword evidence="3 6" id="KW-0812">Transmembrane</keyword>
<evidence type="ECO:0000313" key="7">
    <source>
        <dbReference type="EMBL" id="MFL4468670.1"/>
    </source>
</evidence>
<feature type="transmembrane region" description="Helical" evidence="6">
    <location>
        <begin position="131"/>
        <end position="151"/>
    </location>
</feature>
<evidence type="ECO:0000256" key="5">
    <source>
        <dbReference type="ARBA" id="ARBA00023136"/>
    </source>
</evidence>
<dbReference type="InterPro" id="IPR038078">
    <property type="entry name" value="PhoU-like_sf"/>
</dbReference>
<feature type="transmembrane region" description="Helical" evidence="6">
    <location>
        <begin position="108"/>
        <end position="125"/>
    </location>
</feature>
<dbReference type="PANTHER" id="PTHR10010">
    <property type="entry name" value="SOLUTE CARRIER FAMILY 34 SODIUM PHOSPHATE , MEMBER 2-RELATED"/>
    <property type="match status" value="1"/>
</dbReference>
<feature type="transmembrane region" description="Helical" evidence="6">
    <location>
        <begin position="6"/>
        <end position="26"/>
    </location>
</feature>
<evidence type="ECO:0000256" key="4">
    <source>
        <dbReference type="ARBA" id="ARBA00022989"/>
    </source>
</evidence>
<feature type="transmembrane region" description="Helical" evidence="6">
    <location>
        <begin position="46"/>
        <end position="69"/>
    </location>
</feature>
<dbReference type="Gene3D" id="1.20.58.220">
    <property type="entry name" value="Phosphate transport system protein phou homolog 2, domain 2"/>
    <property type="match status" value="1"/>
</dbReference>
<dbReference type="Proteomes" id="UP001627408">
    <property type="component" value="Unassembled WGS sequence"/>
</dbReference>
<organism evidence="7 8">
    <name type="scientific">Tateyamaria armeniaca</name>
    <dbReference type="NCBI Taxonomy" id="2518930"/>
    <lineage>
        <taxon>Bacteria</taxon>
        <taxon>Pseudomonadati</taxon>
        <taxon>Pseudomonadota</taxon>
        <taxon>Alphaproteobacteria</taxon>
        <taxon>Rhodobacterales</taxon>
        <taxon>Roseobacteraceae</taxon>
        <taxon>Tateyamaria</taxon>
    </lineage>
</organism>
<feature type="transmembrane region" description="Helical" evidence="6">
    <location>
        <begin position="240"/>
        <end position="261"/>
    </location>
</feature>
<dbReference type="InterPro" id="IPR003841">
    <property type="entry name" value="Na/Pi_transpt"/>
</dbReference>
<evidence type="ECO:0000256" key="2">
    <source>
        <dbReference type="ARBA" id="ARBA00022475"/>
    </source>
</evidence>
<evidence type="ECO:0000256" key="6">
    <source>
        <dbReference type="SAM" id="Phobius"/>
    </source>
</evidence>
<keyword evidence="8" id="KW-1185">Reference proteome</keyword>
<dbReference type="SUPFAM" id="SSF109755">
    <property type="entry name" value="PhoU-like"/>
    <property type="match status" value="1"/>
</dbReference>
<dbReference type="NCBIfam" id="NF037997">
    <property type="entry name" value="Na_Pi_symport"/>
    <property type="match status" value="1"/>
</dbReference>
<reference evidence="7 8" key="1">
    <citation type="submission" date="2024-08" db="EMBL/GenBank/DDBJ databases">
        <title>Tateyamaria sp. nov., isolated from marine algae.</title>
        <authorList>
            <person name="Choi B.J."/>
            <person name="Kim J.M."/>
            <person name="Lee J.K."/>
            <person name="Choi D.G."/>
            <person name="Bayburt H."/>
            <person name="Baek J.H."/>
            <person name="Han D.M."/>
            <person name="Jeon C.O."/>
        </authorList>
    </citation>
    <scope>NUCLEOTIDE SEQUENCE [LARGE SCALE GENOMIC DNA]</scope>
    <source>
        <strain evidence="7 8">KMU-156</strain>
    </source>
</reference>